<protein>
    <submittedName>
        <fullName evidence="2">Uncharacterized protein</fullName>
    </submittedName>
</protein>
<comment type="caution">
    <text evidence="2">The sequence shown here is derived from an EMBL/GenBank/DDBJ whole genome shotgun (WGS) entry which is preliminary data.</text>
</comment>
<evidence type="ECO:0000256" key="1">
    <source>
        <dbReference type="SAM" id="Phobius"/>
    </source>
</evidence>
<evidence type="ECO:0000313" key="2">
    <source>
        <dbReference type="EMBL" id="ERI74255.1"/>
    </source>
</evidence>
<dbReference type="Proteomes" id="UP000016491">
    <property type="component" value="Unassembled WGS sequence"/>
</dbReference>
<name>A0ABC9TSD2_CLOSY</name>
<gene>
    <name evidence="2" type="ORF">CLOSYM_04173</name>
</gene>
<dbReference type="EMBL" id="AWSU01000339">
    <property type="protein sequence ID" value="ERI74255.1"/>
    <property type="molecule type" value="Genomic_DNA"/>
</dbReference>
<feature type="transmembrane region" description="Helical" evidence="1">
    <location>
        <begin position="20"/>
        <end position="39"/>
    </location>
</feature>
<dbReference type="AlphaFoldDB" id="A0ABC9TSD2"/>
<reference evidence="2 3" key="1">
    <citation type="submission" date="2013-07" db="EMBL/GenBank/DDBJ databases">
        <authorList>
            <person name="Weinstock G."/>
            <person name="Sodergren E."/>
            <person name="Wylie T."/>
            <person name="Fulton L."/>
            <person name="Fulton R."/>
            <person name="Fronick C."/>
            <person name="O'Laughlin M."/>
            <person name="Godfrey J."/>
            <person name="Miner T."/>
            <person name="Herter B."/>
            <person name="Appelbaum E."/>
            <person name="Cordes M."/>
            <person name="Lek S."/>
            <person name="Wollam A."/>
            <person name="Pepin K.H."/>
            <person name="Palsikar V.B."/>
            <person name="Mitreva M."/>
            <person name="Wilson R.K."/>
        </authorList>
    </citation>
    <scope>NUCLEOTIDE SEQUENCE [LARGE SCALE GENOMIC DNA]</scope>
    <source>
        <strain evidence="2 3">ATCC 14940</strain>
    </source>
</reference>
<evidence type="ECO:0000313" key="3">
    <source>
        <dbReference type="Proteomes" id="UP000016491"/>
    </source>
</evidence>
<organism evidence="2 3">
    <name type="scientific">[Clostridium] symbiosum ATCC 14940</name>
    <dbReference type="NCBI Taxonomy" id="411472"/>
    <lineage>
        <taxon>Bacteria</taxon>
        <taxon>Bacillati</taxon>
        <taxon>Bacillota</taxon>
        <taxon>Clostridia</taxon>
        <taxon>Lachnospirales</taxon>
        <taxon>Lachnospiraceae</taxon>
        <taxon>Otoolea</taxon>
    </lineage>
</organism>
<proteinExistence type="predicted"/>
<keyword evidence="1" id="KW-0812">Transmembrane</keyword>
<keyword evidence="1" id="KW-1133">Transmembrane helix</keyword>
<keyword evidence="1" id="KW-0472">Membrane</keyword>
<accession>A0ABC9TSD2</accession>
<sequence length="76" mass="8416">MAKKNEIEGLISAPTRYQAFYFVMALLSVMISITGQAYLQVSVFHPPAASNKRIFVLLISLKKCKIKIVTAGLQNT</sequence>